<reference evidence="1" key="1">
    <citation type="submission" date="2020-09" db="EMBL/GenBank/DDBJ databases">
        <title>A novel bacterium of genus Hazenella, isolated from South China Sea.</title>
        <authorList>
            <person name="Huang H."/>
            <person name="Mo K."/>
            <person name="Hu Y."/>
        </authorList>
    </citation>
    <scope>NUCLEOTIDE SEQUENCE</scope>
    <source>
        <strain evidence="1">IB182357</strain>
    </source>
</reference>
<name>A0A926NI13_9BACL</name>
<dbReference type="PIRSF" id="PIRSF004764">
    <property type="entry name" value="YmfJ"/>
    <property type="match status" value="1"/>
</dbReference>
<protein>
    <submittedName>
        <fullName evidence="1">DUF3243 domain-containing protein</fullName>
    </submittedName>
</protein>
<proteinExistence type="predicted"/>
<dbReference type="Gene3D" id="1.10.760.20">
    <property type="entry name" value="Protein of unknown function DUF3243"/>
    <property type="match status" value="1"/>
</dbReference>
<accession>A0A926NI13</accession>
<dbReference type="InterPro" id="IPR038292">
    <property type="entry name" value="YmfJ/YflH_sf"/>
</dbReference>
<dbReference type="InterPro" id="IPR024702">
    <property type="entry name" value="Uncharacterised_YmfJ"/>
</dbReference>
<gene>
    <name evidence="1" type="ORF">IC620_15000</name>
</gene>
<organism evidence="1 2">
    <name type="scientific">Polycladospora coralii</name>
    <dbReference type="NCBI Taxonomy" id="2771432"/>
    <lineage>
        <taxon>Bacteria</taxon>
        <taxon>Bacillati</taxon>
        <taxon>Bacillota</taxon>
        <taxon>Bacilli</taxon>
        <taxon>Bacillales</taxon>
        <taxon>Thermoactinomycetaceae</taxon>
        <taxon>Polycladospora</taxon>
    </lineage>
</organism>
<dbReference type="EMBL" id="JACXAH010000031">
    <property type="protein sequence ID" value="MBD1373653.1"/>
    <property type="molecule type" value="Genomic_DNA"/>
</dbReference>
<sequence>MAVLDNFEQWKEFLHNRVNQAETLGMDRENISELAYQLGDYLAQDIDPQNREEHLLKDLWNCANEEEQKIMANLMVKLVNDGK</sequence>
<comment type="caution">
    <text evidence="1">The sequence shown here is derived from an EMBL/GenBank/DDBJ whole genome shotgun (WGS) entry which is preliminary data.</text>
</comment>
<dbReference type="Proteomes" id="UP000661691">
    <property type="component" value="Unassembled WGS sequence"/>
</dbReference>
<dbReference type="InterPro" id="IPR021637">
    <property type="entry name" value="DUF3243"/>
</dbReference>
<dbReference type="Pfam" id="PF11588">
    <property type="entry name" value="DUF3243"/>
    <property type="match status" value="1"/>
</dbReference>
<evidence type="ECO:0000313" key="1">
    <source>
        <dbReference type="EMBL" id="MBD1373653.1"/>
    </source>
</evidence>
<dbReference type="RefSeq" id="WP_191139896.1">
    <property type="nucleotide sequence ID" value="NZ_JACXAG020000004.1"/>
</dbReference>
<evidence type="ECO:0000313" key="2">
    <source>
        <dbReference type="Proteomes" id="UP000661691"/>
    </source>
</evidence>
<keyword evidence="2" id="KW-1185">Reference proteome</keyword>
<dbReference type="AlphaFoldDB" id="A0A926NI13"/>